<keyword evidence="4" id="KW-1185">Reference proteome</keyword>
<evidence type="ECO:0000313" key="3">
    <source>
        <dbReference type="EMBL" id="MFB9377699.1"/>
    </source>
</evidence>
<feature type="domain" description="LysM" evidence="2">
    <location>
        <begin position="138"/>
        <end position="182"/>
    </location>
</feature>
<evidence type="ECO:0000259" key="2">
    <source>
        <dbReference type="PROSITE" id="PS51782"/>
    </source>
</evidence>
<organism evidence="3 4">
    <name type="scientific">Kineococcus gynurae</name>
    <dbReference type="NCBI Taxonomy" id="452979"/>
    <lineage>
        <taxon>Bacteria</taxon>
        <taxon>Bacillati</taxon>
        <taxon>Actinomycetota</taxon>
        <taxon>Actinomycetes</taxon>
        <taxon>Kineosporiales</taxon>
        <taxon>Kineosporiaceae</taxon>
        <taxon>Kineococcus</taxon>
    </lineage>
</organism>
<dbReference type="SUPFAM" id="SSF54106">
    <property type="entry name" value="LysM domain"/>
    <property type="match status" value="3"/>
</dbReference>
<dbReference type="SMART" id="SM00257">
    <property type="entry name" value="LysM"/>
    <property type="match status" value="3"/>
</dbReference>
<dbReference type="InterPro" id="IPR023346">
    <property type="entry name" value="Lysozyme-like_dom_sf"/>
</dbReference>
<dbReference type="CDD" id="cd00118">
    <property type="entry name" value="LysM"/>
    <property type="match status" value="3"/>
</dbReference>
<dbReference type="PANTHER" id="PTHR33734">
    <property type="entry name" value="LYSM DOMAIN-CONTAINING GPI-ANCHORED PROTEIN 2"/>
    <property type="match status" value="1"/>
</dbReference>
<dbReference type="EMBL" id="JBHMDM010000007">
    <property type="protein sequence ID" value="MFB9377699.1"/>
    <property type="molecule type" value="Genomic_DNA"/>
</dbReference>
<name>A0ABV5LUF5_9ACTN</name>
<feature type="compositionally biased region" description="Low complexity" evidence="1">
    <location>
        <begin position="28"/>
        <end position="40"/>
    </location>
</feature>
<dbReference type="InterPro" id="IPR036779">
    <property type="entry name" value="LysM_dom_sf"/>
</dbReference>
<dbReference type="InterPro" id="IPR018392">
    <property type="entry name" value="LysM"/>
</dbReference>
<dbReference type="SUPFAM" id="SSF53955">
    <property type="entry name" value="Lysozyme-like"/>
    <property type="match status" value="1"/>
</dbReference>
<comment type="caution">
    <text evidence="3">The sequence shown here is derived from an EMBL/GenBank/DDBJ whole genome shotgun (WGS) entry which is preliminary data.</text>
</comment>
<dbReference type="PANTHER" id="PTHR33734:SF22">
    <property type="entry name" value="MEMBRANE-BOUND LYTIC MUREIN TRANSGLYCOSYLASE D"/>
    <property type="match status" value="1"/>
</dbReference>
<accession>A0ABV5LUF5</accession>
<evidence type="ECO:0000256" key="1">
    <source>
        <dbReference type="SAM" id="MobiDB-lite"/>
    </source>
</evidence>
<dbReference type="Proteomes" id="UP001589748">
    <property type="component" value="Unassembled WGS sequence"/>
</dbReference>
<feature type="region of interest" description="Disordered" evidence="1">
    <location>
        <begin position="1"/>
        <end position="47"/>
    </location>
</feature>
<feature type="domain" description="LysM" evidence="2">
    <location>
        <begin position="200"/>
        <end position="244"/>
    </location>
</feature>
<evidence type="ECO:0000313" key="4">
    <source>
        <dbReference type="Proteomes" id="UP001589748"/>
    </source>
</evidence>
<feature type="domain" description="LysM" evidence="2">
    <location>
        <begin position="83"/>
        <end position="127"/>
    </location>
</feature>
<protein>
    <submittedName>
        <fullName evidence="3">LysM peptidoglycan-binding domain-containing protein</fullName>
    </submittedName>
</protein>
<feature type="compositionally biased region" description="Basic and acidic residues" evidence="1">
    <location>
        <begin position="1"/>
        <end position="10"/>
    </location>
</feature>
<proteinExistence type="predicted"/>
<dbReference type="Gene3D" id="3.10.350.10">
    <property type="entry name" value="LysM domain"/>
    <property type="match status" value="3"/>
</dbReference>
<dbReference type="Gene3D" id="1.10.530.10">
    <property type="match status" value="1"/>
</dbReference>
<feature type="region of interest" description="Disordered" evidence="1">
    <location>
        <begin position="247"/>
        <end position="283"/>
    </location>
</feature>
<dbReference type="Pfam" id="PF01464">
    <property type="entry name" value="SLT"/>
    <property type="match status" value="1"/>
</dbReference>
<reference evidence="3 4" key="1">
    <citation type="submission" date="2024-09" db="EMBL/GenBank/DDBJ databases">
        <authorList>
            <person name="Sun Q."/>
            <person name="Mori K."/>
        </authorList>
    </citation>
    <scope>NUCLEOTIDE SEQUENCE [LARGE SCALE GENOMIC DNA]</scope>
    <source>
        <strain evidence="3 4">TISTR 1856</strain>
    </source>
</reference>
<gene>
    <name evidence="3" type="ORF">ACFFVI_12050</name>
</gene>
<sequence length="412" mass="41442">MTTTEDRAAMADDTTPATGRDDADPAVASGDGSRSARGSDPTTPVNPAVSARASRLLAAAPVGTAAPAAVVGAAGPAAAAPGTSVTVRAGDTVGGIAARTGSSVGAIVEANGLGRDARITAGQTLQVPGDAPAPAPTTTYTVRPGDTLSHIAVATGSTVGALRDANGLPANGFIRAGQELTVPGGAGAGTPSAATPDRGATYTVRAGDTLSAIAAAQGTTVADLVRANGLDASSFIVIGQELSLGPGARPRSAAPARGPATEQASSLPAAVEANRERLSRGSVPSRAQMQEIIRREAVRLGVDPSLALAIGYQESGFNMRVVSHANAIGAMQVIPTSGEWASDLLNEPVDLFDPHDNARAGVAILRTLVANNAPDVAIASYYQGQASVRSRGMYDDTRRYVANVQTLQNRFR</sequence>
<dbReference type="PROSITE" id="PS51782">
    <property type="entry name" value="LYSM"/>
    <property type="match status" value="3"/>
</dbReference>
<feature type="compositionally biased region" description="Low complexity" evidence="1">
    <location>
        <begin position="247"/>
        <end position="260"/>
    </location>
</feature>
<dbReference type="Pfam" id="PF01476">
    <property type="entry name" value="LysM"/>
    <property type="match status" value="3"/>
</dbReference>
<dbReference type="InterPro" id="IPR008258">
    <property type="entry name" value="Transglycosylase_SLT_dom_1"/>
</dbReference>